<keyword evidence="1" id="KW-0732">Signal</keyword>
<name>A0A839Q8I9_MYCIR</name>
<comment type="caution">
    <text evidence="2">The sequence shown here is derived from an EMBL/GenBank/DDBJ whole genome shotgun (WGS) entry which is preliminary data.</text>
</comment>
<evidence type="ECO:0008006" key="4">
    <source>
        <dbReference type="Google" id="ProtNLM"/>
    </source>
</evidence>
<dbReference type="Proteomes" id="UP000550501">
    <property type="component" value="Unassembled WGS sequence"/>
</dbReference>
<evidence type="ECO:0000256" key="1">
    <source>
        <dbReference type="SAM" id="SignalP"/>
    </source>
</evidence>
<organism evidence="2 3">
    <name type="scientific">Mycolicibacterium iranicum</name>
    <name type="common">Mycobacterium iranicum</name>
    <dbReference type="NCBI Taxonomy" id="912594"/>
    <lineage>
        <taxon>Bacteria</taxon>
        <taxon>Bacillati</taxon>
        <taxon>Actinomycetota</taxon>
        <taxon>Actinomycetes</taxon>
        <taxon>Mycobacteriales</taxon>
        <taxon>Mycobacteriaceae</taxon>
        <taxon>Mycolicibacterium</taxon>
    </lineage>
</organism>
<dbReference type="AlphaFoldDB" id="A0A839Q8I9"/>
<reference evidence="2 3" key="1">
    <citation type="submission" date="2020-08" db="EMBL/GenBank/DDBJ databases">
        <title>The Agave Microbiome: Exploring the role of microbial communities in plant adaptations to desert environments.</title>
        <authorList>
            <person name="Partida-Martinez L.P."/>
        </authorList>
    </citation>
    <scope>NUCLEOTIDE SEQUENCE [LARGE SCALE GENOMIC DNA]</scope>
    <source>
        <strain evidence="2 3">AT2.18</strain>
    </source>
</reference>
<evidence type="ECO:0000313" key="2">
    <source>
        <dbReference type="EMBL" id="MBB2990725.1"/>
    </source>
</evidence>
<sequence length="227" mass="24098">MGVQVYVRLMFALAIAVAGWMLVPAAAGAAPGPCPPRCDQIPDSAWIEPGAIPLAPAYRWPGLAGLAVGVTTPRFEFESWCASPGRDSDPRDYAVAARAQVSNPPGQWNLHVQVVHWRGDTVTGGREALETLEWARMALASCQLTAPEVSPSLTTSGAMELATVISDGGRRVMHAYLVADPASSTVVEMVLWSTVPPTVPWRAVAPDTEVFDAMAAPLCEAYLGSCR</sequence>
<evidence type="ECO:0000313" key="3">
    <source>
        <dbReference type="Proteomes" id="UP000550501"/>
    </source>
</evidence>
<feature type="chain" id="PRO_5032497540" description="ATPase" evidence="1">
    <location>
        <begin position="30"/>
        <end position="227"/>
    </location>
</feature>
<proteinExistence type="predicted"/>
<protein>
    <recommendedName>
        <fullName evidence="4">ATPase</fullName>
    </recommendedName>
</protein>
<dbReference type="EMBL" id="JACHVU010000004">
    <property type="protein sequence ID" value="MBB2990725.1"/>
    <property type="molecule type" value="Genomic_DNA"/>
</dbReference>
<keyword evidence="3" id="KW-1185">Reference proteome</keyword>
<feature type="signal peptide" evidence="1">
    <location>
        <begin position="1"/>
        <end position="29"/>
    </location>
</feature>
<accession>A0A839Q8I9</accession>
<gene>
    <name evidence="2" type="ORF">FHR72_002198</name>
</gene>